<reference evidence="2 3" key="1">
    <citation type="journal article" date="2024" name="Commun. Biol.">
        <title>Comparative genomic analysis of thermophilic fungi reveals convergent evolutionary adaptations and gene losses.</title>
        <authorList>
            <person name="Steindorff A.S."/>
            <person name="Aguilar-Pontes M.V."/>
            <person name="Robinson A.J."/>
            <person name="Andreopoulos B."/>
            <person name="LaButti K."/>
            <person name="Kuo A."/>
            <person name="Mondo S."/>
            <person name="Riley R."/>
            <person name="Otillar R."/>
            <person name="Haridas S."/>
            <person name="Lipzen A."/>
            <person name="Grimwood J."/>
            <person name="Schmutz J."/>
            <person name="Clum A."/>
            <person name="Reid I.D."/>
            <person name="Moisan M.C."/>
            <person name="Butler G."/>
            <person name="Nguyen T.T.M."/>
            <person name="Dewar K."/>
            <person name="Conant G."/>
            <person name="Drula E."/>
            <person name="Henrissat B."/>
            <person name="Hansel C."/>
            <person name="Singer S."/>
            <person name="Hutchinson M.I."/>
            <person name="de Vries R.P."/>
            <person name="Natvig D.O."/>
            <person name="Powell A.J."/>
            <person name="Tsang A."/>
            <person name="Grigoriev I.V."/>
        </authorList>
    </citation>
    <scope>NUCLEOTIDE SEQUENCE [LARGE SCALE GENOMIC DNA]</scope>
    <source>
        <strain evidence="2 3">ATCC 24622</strain>
    </source>
</reference>
<comment type="caution">
    <text evidence="2">The sequence shown here is derived from an EMBL/GenBank/DDBJ whole genome shotgun (WGS) entry which is preliminary data.</text>
</comment>
<evidence type="ECO:0000313" key="2">
    <source>
        <dbReference type="EMBL" id="KAL1859671.1"/>
    </source>
</evidence>
<organism evidence="2 3">
    <name type="scientific">Phialemonium thermophilum</name>
    <dbReference type="NCBI Taxonomy" id="223376"/>
    <lineage>
        <taxon>Eukaryota</taxon>
        <taxon>Fungi</taxon>
        <taxon>Dikarya</taxon>
        <taxon>Ascomycota</taxon>
        <taxon>Pezizomycotina</taxon>
        <taxon>Sordariomycetes</taxon>
        <taxon>Sordariomycetidae</taxon>
        <taxon>Cephalothecales</taxon>
        <taxon>Cephalothecaceae</taxon>
        <taxon>Phialemonium</taxon>
    </lineage>
</organism>
<evidence type="ECO:0000313" key="3">
    <source>
        <dbReference type="Proteomes" id="UP001586593"/>
    </source>
</evidence>
<name>A0ABR3WDY1_9PEZI</name>
<evidence type="ECO:0000256" key="1">
    <source>
        <dbReference type="SAM" id="MobiDB-lite"/>
    </source>
</evidence>
<proteinExistence type="predicted"/>
<accession>A0ABR3WDY1</accession>
<dbReference type="EMBL" id="JAZHXJ010000485">
    <property type="protein sequence ID" value="KAL1859671.1"/>
    <property type="molecule type" value="Genomic_DNA"/>
</dbReference>
<feature type="region of interest" description="Disordered" evidence="1">
    <location>
        <begin position="159"/>
        <end position="181"/>
    </location>
</feature>
<keyword evidence="3" id="KW-1185">Reference proteome</keyword>
<dbReference type="Proteomes" id="UP001586593">
    <property type="component" value="Unassembled WGS sequence"/>
</dbReference>
<gene>
    <name evidence="2" type="ORF">VTK73DRAFT_7521</name>
</gene>
<protein>
    <submittedName>
        <fullName evidence="2">Uncharacterized protein</fullName>
    </submittedName>
</protein>
<sequence>MFRFAIVWIKKNRHGLAGPLCGRPKRDVYSAMEDLPDYKYRAVSPLPVCVRQREPWYQVQWHTPGVSFFCSPARYFHSTDRPFPFARSSSHEVARSRRHVRCSRERHPRTQQQRWRAVGPRRHHRGHRFRRFWVPRRVGGRPALVGPDDDHAALRQLHRAGRPEHRRQGVPQELPAERQDPVSRRLAVLRLQGGLPRLRPDPQGGHWHLQGHLLFLRRFPPGESAMQYPRHSA</sequence>